<accession>A0A507E8R8</accession>
<keyword evidence="3" id="KW-1185">Reference proteome</keyword>
<evidence type="ECO:0000313" key="2">
    <source>
        <dbReference type="EMBL" id="TPX59695.1"/>
    </source>
</evidence>
<feature type="region of interest" description="Disordered" evidence="1">
    <location>
        <begin position="33"/>
        <end position="109"/>
    </location>
</feature>
<dbReference type="EMBL" id="QEAQ01000022">
    <property type="protein sequence ID" value="TPX59695.1"/>
    <property type="molecule type" value="Genomic_DNA"/>
</dbReference>
<gene>
    <name evidence="2" type="ORF">PhCBS80983_g02304</name>
</gene>
<reference evidence="2 3" key="1">
    <citation type="journal article" date="2019" name="Sci. Rep.">
        <title>Comparative genomics of chytrid fungi reveal insights into the obligate biotrophic and pathogenic lifestyle of Synchytrium endobioticum.</title>
        <authorList>
            <person name="van de Vossenberg B.T.L.H."/>
            <person name="Warris S."/>
            <person name="Nguyen H.D.T."/>
            <person name="van Gent-Pelzer M.P.E."/>
            <person name="Joly D.L."/>
            <person name="van de Geest H.C."/>
            <person name="Bonants P.J.M."/>
            <person name="Smith D.S."/>
            <person name="Levesque C.A."/>
            <person name="van der Lee T.A.J."/>
        </authorList>
    </citation>
    <scope>NUCLEOTIDE SEQUENCE [LARGE SCALE GENOMIC DNA]</scope>
    <source>
        <strain evidence="2 3">CBS 809.83</strain>
    </source>
</reference>
<evidence type="ECO:0000313" key="3">
    <source>
        <dbReference type="Proteomes" id="UP000318582"/>
    </source>
</evidence>
<evidence type="ECO:0000256" key="1">
    <source>
        <dbReference type="SAM" id="MobiDB-lite"/>
    </source>
</evidence>
<organism evidence="2 3">
    <name type="scientific">Powellomyces hirtus</name>
    <dbReference type="NCBI Taxonomy" id="109895"/>
    <lineage>
        <taxon>Eukaryota</taxon>
        <taxon>Fungi</taxon>
        <taxon>Fungi incertae sedis</taxon>
        <taxon>Chytridiomycota</taxon>
        <taxon>Chytridiomycota incertae sedis</taxon>
        <taxon>Chytridiomycetes</taxon>
        <taxon>Spizellomycetales</taxon>
        <taxon>Powellomycetaceae</taxon>
        <taxon>Powellomyces</taxon>
    </lineage>
</organism>
<dbReference type="Proteomes" id="UP000318582">
    <property type="component" value="Unassembled WGS sequence"/>
</dbReference>
<dbReference type="AlphaFoldDB" id="A0A507E8R8"/>
<name>A0A507E8R8_9FUNG</name>
<sequence length="328" mass="36095">MDSTTKKSNGNARIVASKPERLVSVGRALPVAGKPGAARDPSKAAANNVQSTGLKLDPALPPKKKAVAAPHSLAVKQPPKKNISRKQVPADRDYRSSTTPQVSGPVDNDLKQVAVSSEAATSANDDVELPPPPLSRELRSIDIRHLIDTLKPIVEHPVRPYTPLILDRSRRVGTFFQYSSDFDGIFIPAKKFLLQTLVQKTMTMQEALETLRGTLVTAMKYGRTLVIDMADSATDFLHKFTSDTEFPSAIVLAECGRKIAREEHWSRVVREEDKEKGVFVVREGFKVIITSVFELEDYEDFLKSAIPMDEMIPIHIQAPAGDTDASDI</sequence>
<protein>
    <submittedName>
        <fullName evidence="2">Uncharacterized protein</fullName>
    </submittedName>
</protein>
<proteinExistence type="predicted"/>
<comment type="caution">
    <text evidence="2">The sequence shown here is derived from an EMBL/GenBank/DDBJ whole genome shotgun (WGS) entry which is preliminary data.</text>
</comment>